<dbReference type="STRING" id="1150112.SAMN04487893_103162"/>
<dbReference type="OrthoDB" id="997517at2"/>
<evidence type="ECO:0008006" key="3">
    <source>
        <dbReference type="Google" id="ProtNLM"/>
    </source>
</evidence>
<dbReference type="AlphaFoldDB" id="A0A1I3NQL5"/>
<dbReference type="RefSeq" id="WP_090678245.1">
    <property type="nucleotide sequence ID" value="NZ_FORU01000003.1"/>
</dbReference>
<protein>
    <recommendedName>
        <fullName evidence="3">DUF4252 domain-containing protein</fullName>
    </recommendedName>
</protein>
<evidence type="ECO:0000313" key="1">
    <source>
        <dbReference type="EMBL" id="SFJ11437.1"/>
    </source>
</evidence>
<organism evidence="1 2">
    <name type="scientific">Myroides guanonis</name>
    <dbReference type="NCBI Taxonomy" id="1150112"/>
    <lineage>
        <taxon>Bacteria</taxon>
        <taxon>Pseudomonadati</taxon>
        <taxon>Bacteroidota</taxon>
        <taxon>Flavobacteriia</taxon>
        <taxon>Flavobacteriales</taxon>
        <taxon>Flavobacteriaceae</taxon>
        <taxon>Myroides</taxon>
    </lineage>
</organism>
<dbReference type="EMBL" id="FORU01000003">
    <property type="protein sequence ID" value="SFJ11437.1"/>
    <property type="molecule type" value="Genomic_DNA"/>
</dbReference>
<accession>A0A1I3NQL5</accession>
<proteinExistence type="predicted"/>
<keyword evidence="2" id="KW-1185">Reference proteome</keyword>
<dbReference type="Pfam" id="PF14060">
    <property type="entry name" value="DUF4252"/>
    <property type="match status" value="1"/>
</dbReference>
<dbReference type="Proteomes" id="UP000243887">
    <property type="component" value="Unassembled WGS sequence"/>
</dbReference>
<gene>
    <name evidence="1" type="ORF">SAMN04487893_103162</name>
</gene>
<dbReference type="InterPro" id="IPR025348">
    <property type="entry name" value="DUF4252"/>
</dbReference>
<name>A0A1I3NQL5_9FLAO</name>
<sequence length="158" mass="17741">MKKLFITIVCITLFSQVGVAQNLDKLLKKAAKAENVDSFKVDGLVLWLGKMFGAASELPSSLKSISKIEIHDLSTSDEKLKLEVNEEIKSLNSSGNYETLSHIKNKGENIKVLLRKEKKSIREFLVLVSKDNSPKIIRIFGNIDEKDLATLMNKYDSQ</sequence>
<reference evidence="2" key="1">
    <citation type="submission" date="2016-10" db="EMBL/GenBank/DDBJ databases">
        <authorList>
            <person name="Varghese N."/>
            <person name="Submissions S."/>
        </authorList>
    </citation>
    <scope>NUCLEOTIDE SEQUENCE [LARGE SCALE GENOMIC DNA]</scope>
    <source>
        <strain evidence="2">DSM 26542</strain>
    </source>
</reference>
<evidence type="ECO:0000313" key="2">
    <source>
        <dbReference type="Proteomes" id="UP000243887"/>
    </source>
</evidence>